<name>A0A644TLI6_9ZZZZ</name>
<dbReference type="Gene3D" id="3.30.70.270">
    <property type="match status" value="1"/>
</dbReference>
<dbReference type="SUPFAM" id="SSF141868">
    <property type="entry name" value="EAL domain-like"/>
    <property type="match status" value="1"/>
</dbReference>
<dbReference type="Gene3D" id="3.20.20.450">
    <property type="entry name" value="EAL domain"/>
    <property type="match status" value="1"/>
</dbReference>
<dbReference type="AlphaFoldDB" id="A0A644TLI6"/>
<dbReference type="InterPro" id="IPR029787">
    <property type="entry name" value="Nucleotide_cyclase"/>
</dbReference>
<evidence type="ECO:0000259" key="3">
    <source>
        <dbReference type="PROSITE" id="PS50887"/>
    </source>
</evidence>
<dbReference type="InterPro" id="IPR001633">
    <property type="entry name" value="EAL_dom"/>
</dbReference>
<feature type="domain" description="EAL" evidence="2">
    <location>
        <begin position="368"/>
        <end position="618"/>
    </location>
</feature>
<proteinExistence type="predicted"/>
<organism evidence="4">
    <name type="scientific">bioreactor metagenome</name>
    <dbReference type="NCBI Taxonomy" id="1076179"/>
    <lineage>
        <taxon>unclassified sequences</taxon>
        <taxon>metagenomes</taxon>
        <taxon>ecological metagenomes</taxon>
    </lineage>
</organism>
<dbReference type="SUPFAM" id="SSF55073">
    <property type="entry name" value="Nucleotide cyclase"/>
    <property type="match status" value="1"/>
</dbReference>
<dbReference type="Pfam" id="PF00563">
    <property type="entry name" value="EAL"/>
    <property type="match status" value="1"/>
</dbReference>
<dbReference type="PROSITE" id="PS50887">
    <property type="entry name" value="GGDEF"/>
    <property type="match status" value="1"/>
</dbReference>
<dbReference type="PANTHER" id="PTHR33121">
    <property type="entry name" value="CYCLIC DI-GMP PHOSPHODIESTERASE PDEF"/>
    <property type="match status" value="1"/>
</dbReference>
<evidence type="ECO:0000313" key="4">
    <source>
        <dbReference type="EMBL" id="MPL67793.1"/>
    </source>
</evidence>
<dbReference type="GO" id="GO:0071111">
    <property type="term" value="F:cyclic-guanylate-specific phosphodiesterase activity"/>
    <property type="evidence" value="ECO:0007669"/>
    <property type="project" value="InterPro"/>
</dbReference>
<sequence>MSLRPFDAAKPRRATSREDDTWYMLIQRDSDMYRRRFLTVSLAIGLLLPLSVAVESLRLREYWNLPILAAAEALIAAGFLLSIWASSRSVDRIRSVVLALYPLAYLLSTQSPGSHQTYVIVLLIMPPIFDTLVSRREYRYWLAYAMIVVALAGLSFLVGRPSMWHHDFSLGGTLTVHASFFVLWVMCYVTSRQMHYYNDKLISYVINDPVTGLRSILALRKALAQEGSHLLCLVTIGNFGELSTIFGYSFTENVLKAAAEQLSKGASASKGSIYRLSHSDFAFLRPLSARESPAQVAQVFYRSLSEPLRMQDKIIALNYRIGYTLSAEQNPEQALHRANEAVKIAIEEGRDVAEYRWDAERFAAVETAVNDLVTLSRNVADKSFAVFYQPVVSLKEDRIAWNEALLRFKRESDEEGYEEPARYINLAASTGHWAAIEDFVLEAGANRALGGGGPVSFNAGLMDLDREVFVEKLERAARDARAAGSGIILELLEGDFGKADRKHLELIQELRAKGCLIALDDFGTGYSNYARASSFPLDIMKFDRALIGRAFAEKSEAILIGDLVQFCADRGVLTVAEGIETDHLADLAALMGFDFGQGFYWTRPLPELEAAPARMTSLLAKKLGRS</sequence>
<feature type="domain" description="GGDEF" evidence="3">
    <location>
        <begin position="227"/>
        <end position="358"/>
    </location>
</feature>
<evidence type="ECO:0000259" key="2">
    <source>
        <dbReference type="PROSITE" id="PS50883"/>
    </source>
</evidence>
<evidence type="ECO:0000256" key="1">
    <source>
        <dbReference type="SAM" id="Phobius"/>
    </source>
</evidence>
<dbReference type="PANTHER" id="PTHR33121:SF71">
    <property type="entry name" value="OXYGEN SENSOR PROTEIN DOSP"/>
    <property type="match status" value="1"/>
</dbReference>
<feature type="transmembrane region" description="Helical" evidence="1">
    <location>
        <begin position="140"/>
        <end position="158"/>
    </location>
</feature>
<reference evidence="4" key="1">
    <citation type="submission" date="2019-08" db="EMBL/GenBank/DDBJ databases">
        <authorList>
            <person name="Kucharzyk K."/>
            <person name="Murdoch R.W."/>
            <person name="Higgins S."/>
            <person name="Loffler F."/>
        </authorList>
    </citation>
    <scope>NUCLEOTIDE SEQUENCE</scope>
</reference>
<dbReference type="PROSITE" id="PS50883">
    <property type="entry name" value="EAL"/>
    <property type="match status" value="1"/>
</dbReference>
<dbReference type="InterPro" id="IPR050706">
    <property type="entry name" value="Cyclic-di-GMP_PDE-like"/>
</dbReference>
<keyword evidence="1" id="KW-0812">Transmembrane</keyword>
<dbReference type="SMART" id="SM00052">
    <property type="entry name" value="EAL"/>
    <property type="match status" value="1"/>
</dbReference>
<protein>
    <submittedName>
        <fullName evidence="4">Putative signaling protein</fullName>
    </submittedName>
</protein>
<dbReference type="InterPro" id="IPR000160">
    <property type="entry name" value="GGDEF_dom"/>
</dbReference>
<feature type="transmembrane region" description="Helical" evidence="1">
    <location>
        <begin position="170"/>
        <end position="190"/>
    </location>
</feature>
<gene>
    <name evidence="4" type="ORF">SDC9_13496</name>
</gene>
<accession>A0A644TLI6</accession>
<keyword evidence="1" id="KW-1133">Transmembrane helix</keyword>
<dbReference type="Pfam" id="PF00990">
    <property type="entry name" value="GGDEF"/>
    <property type="match status" value="1"/>
</dbReference>
<dbReference type="CDD" id="cd01948">
    <property type="entry name" value="EAL"/>
    <property type="match status" value="1"/>
</dbReference>
<comment type="caution">
    <text evidence="4">The sequence shown here is derived from an EMBL/GenBank/DDBJ whole genome shotgun (WGS) entry which is preliminary data.</text>
</comment>
<dbReference type="InterPro" id="IPR035919">
    <property type="entry name" value="EAL_sf"/>
</dbReference>
<dbReference type="EMBL" id="VSSQ01000038">
    <property type="protein sequence ID" value="MPL67793.1"/>
    <property type="molecule type" value="Genomic_DNA"/>
</dbReference>
<keyword evidence="1" id="KW-0472">Membrane</keyword>
<feature type="transmembrane region" description="Helical" evidence="1">
    <location>
        <begin position="63"/>
        <end position="85"/>
    </location>
</feature>
<dbReference type="SMART" id="SM00267">
    <property type="entry name" value="GGDEF"/>
    <property type="match status" value="1"/>
</dbReference>
<dbReference type="InterPro" id="IPR043128">
    <property type="entry name" value="Rev_trsase/Diguanyl_cyclase"/>
</dbReference>